<name>F0SHN4_RUBBR</name>
<organism evidence="1 2">
    <name type="scientific">Rubinisphaera brasiliensis (strain ATCC 49424 / DSM 5305 / JCM 21570 / IAM 15109 / NBRC 103401 / IFAM 1448)</name>
    <name type="common">Planctomyces brasiliensis</name>
    <dbReference type="NCBI Taxonomy" id="756272"/>
    <lineage>
        <taxon>Bacteria</taxon>
        <taxon>Pseudomonadati</taxon>
        <taxon>Planctomycetota</taxon>
        <taxon>Planctomycetia</taxon>
        <taxon>Planctomycetales</taxon>
        <taxon>Planctomycetaceae</taxon>
        <taxon>Rubinisphaera</taxon>
    </lineage>
</organism>
<evidence type="ECO:0000313" key="2">
    <source>
        <dbReference type="Proteomes" id="UP000006860"/>
    </source>
</evidence>
<dbReference type="RefSeq" id="WP_013627212.1">
    <property type="nucleotide sequence ID" value="NC_015174.1"/>
</dbReference>
<proteinExistence type="predicted"/>
<keyword evidence="2" id="KW-1185">Reference proteome</keyword>
<accession>F0SHN4</accession>
<sequence>MKMMLAIIYLCAHCIGTTPAEEITRMKQIQSQRNKFNTGWAQYTVISGKSNTPEHETTVYSYYRTENTAFAYIVESSTSTTLIWSSDNKLWMYYKEAKNELAFIFPMNHTTRLQELLRDKHFFLPALSDIDHVCQDIFDDKRGDIDALQNLNLQPVDRKVTFRPDGFDIHNASAGEVIQQTITYRFGENSVPGRNAFDKLTKRVKREDVNVVTLKDSSTFLDAIDLFEKTFSRETRQSKNELLSSCKGSEFLLPKDYDEYNIEDAAFTGKQYVLEMTLVTEERKYNLLQYKVNAIWDKNGKLTHSPIPDEMVTKRKSLSNGELLLLKDANGAFASTYFIHKSGQLVLEETNVFDDEYYCEFIENLATVN</sequence>
<protein>
    <submittedName>
        <fullName evidence="1">Uncharacterized protein</fullName>
    </submittedName>
</protein>
<dbReference type="AlphaFoldDB" id="F0SHN4"/>
<dbReference type="HOGENOM" id="CLU_749830_0_0_0"/>
<reference evidence="2" key="1">
    <citation type="submission" date="2011-02" db="EMBL/GenBank/DDBJ databases">
        <title>The complete genome of Planctomyces brasiliensis DSM 5305.</title>
        <authorList>
            <person name="Lucas S."/>
            <person name="Copeland A."/>
            <person name="Lapidus A."/>
            <person name="Bruce D."/>
            <person name="Goodwin L."/>
            <person name="Pitluck S."/>
            <person name="Kyrpides N."/>
            <person name="Mavromatis K."/>
            <person name="Pagani I."/>
            <person name="Ivanova N."/>
            <person name="Ovchinnikova G."/>
            <person name="Lu M."/>
            <person name="Detter J.C."/>
            <person name="Han C."/>
            <person name="Land M."/>
            <person name="Hauser L."/>
            <person name="Markowitz V."/>
            <person name="Cheng J.-F."/>
            <person name="Hugenholtz P."/>
            <person name="Woyke T."/>
            <person name="Wu D."/>
            <person name="Tindall B."/>
            <person name="Pomrenke H.G."/>
            <person name="Brambilla E."/>
            <person name="Klenk H.-P."/>
            <person name="Eisen J.A."/>
        </authorList>
    </citation>
    <scope>NUCLEOTIDE SEQUENCE [LARGE SCALE GENOMIC DNA]</scope>
    <source>
        <strain evidence="2">ATCC 49424 / DSM 5305 / JCM 21570 / NBRC 103401 / IFAM 1448</strain>
    </source>
</reference>
<dbReference type="Proteomes" id="UP000006860">
    <property type="component" value="Chromosome"/>
</dbReference>
<dbReference type="KEGG" id="pbs:Plabr_0849"/>
<evidence type="ECO:0000313" key="1">
    <source>
        <dbReference type="EMBL" id="ADY58472.1"/>
    </source>
</evidence>
<dbReference type="EMBL" id="CP002546">
    <property type="protein sequence ID" value="ADY58472.1"/>
    <property type="molecule type" value="Genomic_DNA"/>
</dbReference>
<gene>
    <name evidence="1" type="ordered locus">Plabr_0849</name>
</gene>